<dbReference type="PANTHER" id="PTHR43183">
    <property type="entry name" value="HYPOTHETICAL DIHYDROXYACID DEHYDRATASE (EUROFUNG)-RELATED"/>
    <property type="match status" value="1"/>
</dbReference>
<evidence type="ECO:0000313" key="11">
    <source>
        <dbReference type="Proteomes" id="UP000479226"/>
    </source>
</evidence>
<keyword evidence="6 10" id="KW-0456">Lyase</keyword>
<keyword evidence="2" id="KW-0001">2Fe-2S</keyword>
<evidence type="ECO:0000259" key="9">
    <source>
        <dbReference type="Pfam" id="PF24877"/>
    </source>
</evidence>
<evidence type="ECO:0000256" key="3">
    <source>
        <dbReference type="ARBA" id="ARBA00022723"/>
    </source>
</evidence>
<sequence length="592" mass="62979">MTRNDDRTGHGIYQGLTDYGDAGFARYLRRTFAHSTGRSIELLEQPVVGIATSTSDFNTCHRLQPGLVEAVKRGVLAAGGLPLEFPTISLGEGFLSPTSMMFRNLMAMDVEEMIRAQPMDAVVLVGGCDKTVPAQLMGAFSAIRPAIQLVTGPMMTGRFQGERLGACTDCRRFWGKYRGAEISGKTIDQVEKNLATTAGTCAVMGTASTMASIAEALGIALPGSATAPAVHADRLRIGEATGRAAFQLALSGKTPSHIVTRGSLHNALRVLLAIGGSTNALIHLTAMAGRLGLSINPAELNELSDTTPVLVDLKPTGEHYMEDLHAAGGIPAVMNEIRHLLDLDVATVTGRNLRETLNEFDQAGHDSVVQPFAEPVRTEGGLLWLTGSLAPGGALIKRSAASPELFEKTGRAVVFTSLEDLAQRIDDPNLDVEEDDFLVLQNAGPRAAGMPEAGYLPIPRKLAEHGVKDMVRLSDARMSGTAYGTIVLHISPETALGGPLALVKNGDRIALSVKHASLELLVPPDELDRRRALLLAPAPAAGITGYRRLFHDHVLQAEKGCDFDFSLPVPTAGTMETMIGRGRMPLPDKQSG</sequence>
<feature type="domain" description="Dihydroxy-acid/6-phosphogluconate dehydratase N-terminal" evidence="8">
    <location>
        <begin position="45"/>
        <end position="355"/>
    </location>
</feature>
<name>A0ABX0DM35_9MICC</name>
<evidence type="ECO:0000256" key="7">
    <source>
        <dbReference type="ARBA" id="ARBA00023304"/>
    </source>
</evidence>
<evidence type="ECO:0000256" key="5">
    <source>
        <dbReference type="ARBA" id="ARBA00023014"/>
    </source>
</evidence>
<dbReference type="RefSeq" id="WP_165183518.1">
    <property type="nucleotide sequence ID" value="NZ_JAAKZI010000044.1"/>
</dbReference>
<dbReference type="PROSITE" id="PS00886">
    <property type="entry name" value="ILVD_EDD_1"/>
    <property type="match status" value="1"/>
</dbReference>
<accession>A0ABX0DM35</accession>
<dbReference type="NCBIfam" id="NF004784">
    <property type="entry name" value="PRK06131.1"/>
    <property type="match status" value="1"/>
</dbReference>
<dbReference type="GO" id="GO:0004160">
    <property type="term" value="F:dihydroxy-acid dehydratase activity"/>
    <property type="evidence" value="ECO:0007669"/>
    <property type="project" value="UniProtKB-EC"/>
</dbReference>
<keyword evidence="11" id="KW-1185">Reference proteome</keyword>
<evidence type="ECO:0000256" key="2">
    <source>
        <dbReference type="ARBA" id="ARBA00022714"/>
    </source>
</evidence>
<dbReference type="PANTHER" id="PTHR43183:SF1">
    <property type="entry name" value="HYPOTHETICAL DIHYDROXY-ACID DEHYDRATASE (EUROFUNG)-RELATED"/>
    <property type="match status" value="1"/>
</dbReference>
<dbReference type="SUPFAM" id="SSF52016">
    <property type="entry name" value="LeuD/IlvD-like"/>
    <property type="match status" value="1"/>
</dbReference>
<dbReference type="Proteomes" id="UP000479226">
    <property type="component" value="Unassembled WGS sequence"/>
</dbReference>
<dbReference type="InterPro" id="IPR042096">
    <property type="entry name" value="Dihydro-acid_dehy_C"/>
</dbReference>
<reference evidence="10 11" key="1">
    <citation type="submission" date="2020-02" db="EMBL/GenBank/DDBJ databases">
        <title>Genome sequence of the type strain DSM 27180 of Arthrobacter silviterrae.</title>
        <authorList>
            <person name="Gao J."/>
            <person name="Sun J."/>
        </authorList>
    </citation>
    <scope>NUCLEOTIDE SEQUENCE [LARGE SCALE GENOMIC DNA]</scope>
    <source>
        <strain evidence="10 11">DSM 27180</strain>
    </source>
</reference>
<dbReference type="EMBL" id="JAAKZI010000044">
    <property type="protein sequence ID" value="NGN85308.1"/>
    <property type="molecule type" value="Genomic_DNA"/>
</dbReference>
<protein>
    <submittedName>
        <fullName evidence="10">Dihydroxy-acid dehydratase</fullName>
        <ecNumber evidence="10">4.2.1.9</ecNumber>
    </submittedName>
</protein>
<comment type="similarity">
    <text evidence="1">Belongs to the IlvD/Edd family.</text>
</comment>
<keyword evidence="5" id="KW-0411">Iron-sulfur</keyword>
<keyword evidence="7" id="KW-0028">Amino-acid biosynthesis</keyword>
<evidence type="ECO:0000256" key="1">
    <source>
        <dbReference type="ARBA" id="ARBA00006486"/>
    </source>
</evidence>
<dbReference type="Pfam" id="PF00920">
    <property type="entry name" value="ILVD_EDD_N"/>
    <property type="match status" value="1"/>
</dbReference>
<organism evidence="10 11">
    <name type="scientific">Arthrobacter silviterrae</name>
    <dbReference type="NCBI Taxonomy" id="2026658"/>
    <lineage>
        <taxon>Bacteria</taxon>
        <taxon>Bacillati</taxon>
        <taxon>Actinomycetota</taxon>
        <taxon>Actinomycetes</taxon>
        <taxon>Micrococcales</taxon>
        <taxon>Micrococcaceae</taxon>
        <taxon>Arthrobacter</taxon>
    </lineage>
</organism>
<dbReference type="EC" id="4.2.1.9" evidence="10"/>
<proteinExistence type="inferred from homology"/>
<dbReference type="InterPro" id="IPR020558">
    <property type="entry name" value="DiOHA_6PGluconate_deHydtase_CS"/>
</dbReference>
<dbReference type="Pfam" id="PF24877">
    <property type="entry name" value="ILV_EDD_C"/>
    <property type="match status" value="1"/>
</dbReference>
<dbReference type="Gene3D" id="3.50.30.80">
    <property type="entry name" value="IlvD/EDD C-terminal domain-like"/>
    <property type="match status" value="1"/>
</dbReference>
<dbReference type="InterPro" id="IPR037237">
    <property type="entry name" value="IlvD/EDD_N"/>
</dbReference>
<evidence type="ECO:0000256" key="4">
    <source>
        <dbReference type="ARBA" id="ARBA00023004"/>
    </source>
</evidence>
<keyword evidence="4" id="KW-0408">Iron</keyword>
<gene>
    <name evidence="10" type="ORF">G6N77_17840</name>
</gene>
<evidence type="ECO:0000313" key="10">
    <source>
        <dbReference type="EMBL" id="NGN85308.1"/>
    </source>
</evidence>
<comment type="caution">
    <text evidence="10">The sequence shown here is derived from an EMBL/GenBank/DDBJ whole genome shotgun (WGS) entry which is preliminary data.</text>
</comment>
<dbReference type="InterPro" id="IPR056740">
    <property type="entry name" value="ILV_EDD_C"/>
</dbReference>
<keyword evidence="7" id="KW-0100">Branched-chain amino acid biosynthesis</keyword>
<dbReference type="InterPro" id="IPR000581">
    <property type="entry name" value="ILV_EDD_N"/>
</dbReference>
<feature type="domain" description="Dihydroxy-acid/6-phosphogluconate dehydratase C-terminal" evidence="9">
    <location>
        <begin position="368"/>
        <end position="561"/>
    </location>
</feature>
<keyword evidence="3" id="KW-0479">Metal-binding</keyword>
<dbReference type="SUPFAM" id="SSF143975">
    <property type="entry name" value="IlvD/EDD N-terminal domain-like"/>
    <property type="match status" value="1"/>
</dbReference>
<evidence type="ECO:0000259" key="8">
    <source>
        <dbReference type="Pfam" id="PF00920"/>
    </source>
</evidence>
<evidence type="ECO:0000256" key="6">
    <source>
        <dbReference type="ARBA" id="ARBA00023239"/>
    </source>
</evidence>
<dbReference type="InterPro" id="IPR052352">
    <property type="entry name" value="Sugar_Degrad_Dehydratases"/>
</dbReference>